<keyword evidence="3" id="KW-1185">Reference proteome</keyword>
<feature type="region of interest" description="Disordered" evidence="1">
    <location>
        <begin position="1"/>
        <end position="32"/>
    </location>
</feature>
<feature type="compositionally biased region" description="Polar residues" evidence="1">
    <location>
        <begin position="1"/>
        <end position="15"/>
    </location>
</feature>
<name>A0A1Y2DLC2_9PEZI</name>
<protein>
    <submittedName>
        <fullName evidence="2">Uncharacterized protein</fullName>
    </submittedName>
</protein>
<feature type="compositionally biased region" description="Polar residues" evidence="1">
    <location>
        <begin position="186"/>
        <end position="195"/>
    </location>
</feature>
<dbReference type="GeneID" id="63781660"/>
<dbReference type="InParanoid" id="A0A1Y2DLC2"/>
<dbReference type="Proteomes" id="UP000193689">
    <property type="component" value="Unassembled WGS sequence"/>
</dbReference>
<feature type="compositionally biased region" description="Polar residues" evidence="1">
    <location>
        <begin position="143"/>
        <end position="152"/>
    </location>
</feature>
<proteinExistence type="predicted"/>
<dbReference type="RefSeq" id="XP_040712514.1">
    <property type="nucleotide sequence ID" value="XM_040865448.1"/>
</dbReference>
<dbReference type="AlphaFoldDB" id="A0A1Y2DLC2"/>
<reference evidence="2 3" key="1">
    <citation type="submission" date="2016-07" db="EMBL/GenBank/DDBJ databases">
        <title>Pervasive Adenine N6-methylation of Active Genes in Fungi.</title>
        <authorList>
            <consortium name="DOE Joint Genome Institute"/>
            <person name="Mondo S.J."/>
            <person name="Dannebaum R.O."/>
            <person name="Kuo R.C."/>
            <person name="Labutti K."/>
            <person name="Haridas S."/>
            <person name="Kuo A."/>
            <person name="Salamov A."/>
            <person name="Ahrendt S.R."/>
            <person name="Lipzen A."/>
            <person name="Sullivan W."/>
            <person name="Andreopoulos W.B."/>
            <person name="Clum A."/>
            <person name="Lindquist E."/>
            <person name="Daum C."/>
            <person name="Ramamoorthy G.K."/>
            <person name="Gryganskyi A."/>
            <person name="Culley D."/>
            <person name="Magnuson J.K."/>
            <person name="James T.Y."/>
            <person name="O'Malley M.A."/>
            <person name="Stajich J.E."/>
            <person name="Spatafora J.W."/>
            <person name="Visel A."/>
            <person name="Grigoriev I.V."/>
        </authorList>
    </citation>
    <scope>NUCLEOTIDE SEQUENCE [LARGE SCALE GENOMIC DNA]</scope>
    <source>
        <strain evidence="2 3">CBS 129021</strain>
    </source>
</reference>
<comment type="caution">
    <text evidence="2">The sequence shown here is derived from an EMBL/GenBank/DDBJ whole genome shotgun (WGS) entry which is preliminary data.</text>
</comment>
<evidence type="ECO:0000313" key="2">
    <source>
        <dbReference type="EMBL" id="ORY60080.1"/>
    </source>
</evidence>
<feature type="region of interest" description="Disordered" evidence="1">
    <location>
        <begin position="126"/>
        <end position="226"/>
    </location>
</feature>
<dbReference type="STRING" id="1141098.A0A1Y2DLC2"/>
<dbReference type="OrthoDB" id="4774240at2759"/>
<evidence type="ECO:0000313" key="3">
    <source>
        <dbReference type="Proteomes" id="UP000193689"/>
    </source>
</evidence>
<accession>A0A1Y2DLC2</accession>
<dbReference type="EMBL" id="MCFJ01000012">
    <property type="protein sequence ID" value="ORY60080.1"/>
    <property type="molecule type" value="Genomic_DNA"/>
</dbReference>
<feature type="region of interest" description="Disordered" evidence="1">
    <location>
        <begin position="243"/>
        <end position="269"/>
    </location>
</feature>
<evidence type="ECO:0000256" key="1">
    <source>
        <dbReference type="SAM" id="MobiDB-lite"/>
    </source>
</evidence>
<sequence length="269" mass="30466">MSSKTVKFGGNTASRTSRRSNDYDSGLAQDREDQRLNIRALQEALDEANWNIAKHKQRYQEYEGKIAEANKKLRESEAHRRGLCERNETLEQDNKACREQIKVNKADYDDLRLEAAELRQRLLHYESGHDHTAPPMMSGGSGDSTASRWSDTGRSKSKPASDGMHDRLKERINKPTEAKSGRTRRPSVSVTTQTKDIYIEKVPPETPSRSHSRYSTARPGPPAVALMNPPIVSNIRHSTYSAADYQQSGDYEQYPLPDHTGRTKHTYHG</sequence>
<gene>
    <name evidence="2" type="ORF">BCR38DRAFT_53280</name>
</gene>
<organism evidence="2 3">
    <name type="scientific">Pseudomassariella vexata</name>
    <dbReference type="NCBI Taxonomy" id="1141098"/>
    <lineage>
        <taxon>Eukaryota</taxon>
        <taxon>Fungi</taxon>
        <taxon>Dikarya</taxon>
        <taxon>Ascomycota</taxon>
        <taxon>Pezizomycotina</taxon>
        <taxon>Sordariomycetes</taxon>
        <taxon>Xylariomycetidae</taxon>
        <taxon>Amphisphaeriales</taxon>
        <taxon>Pseudomassariaceae</taxon>
        <taxon>Pseudomassariella</taxon>
    </lineage>
</organism>
<feature type="compositionally biased region" description="Basic and acidic residues" evidence="1">
    <location>
        <begin position="163"/>
        <end position="180"/>
    </location>
</feature>